<dbReference type="NCBIfam" id="TIGR01755">
    <property type="entry name" value="flav_wrbA"/>
    <property type="match status" value="1"/>
</dbReference>
<evidence type="ECO:0000259" key="3">
    <source>
        <dbReference type="PROSITE" id="PS50902"/>
    </source>
</evidence>
<dbReference type="GO" id="GO:0010181">
    <property type="term" value="F:FMN binding"/>
    <property type="evidence" value="ECO:0007669"/>
    <property type="project" value="InterPro"/>
</dbReference>
<dbReference type="Pfam" id="PF03358">
    <property type="entry name" value="FMN_red"/>
    <property type="match status" value="1"/>
</dbReference>
<dbReference type="OMA" id="HGMPYIP"/>
<evidence type="ECO:0000256" key="2">
    <source>
        <dbReference type="SAM" id="MobiDB-lite"/>
    </source>
</evidence>
<dbReference type="EMBL" id="AE017342">
    <property type="protein sequence ID" value="AAW41724.1"/>
    <property type="molecule type" value="Genomic_DNA"/>
</dbReference>
<feature type="domain" description="Flavodoxin-like" evidence="3">
    <location>
        <begin position="7"/>
        <end position="195"/>
    </location>
</feature>
<dbReference type="STRING" id="214684.Q5KLR3"/>
<accession>Q5KLR3</accession>
<evidence type="ECO:0000313" key="5">
    <source>
        <dbReference type="Proteomes" id="UP000002149"/>
    </source>
</evidence>
<dbReference type="FunFam" id="3.40.50.360:FF:000001">
    <property type="entry name" value="NAD(P)H dehydrogenase (Quinone) FQR1-like"/>
    <property type="match status" value="1"/>
</dbReference>
<dbReference type="KEGG" id="cne:CNB04350"/>
<dbReference type="eggNOG" id="KOG3135">
    <property type="taxonomic scope" value="Eukaryota"/>
</dbReference>
<dbReference type="GO" id="GO:0016020">
    <property type="term" value="C:membrane"/>
    <property type="evidence" value="ECO:0000318"/>
    <property type="project" value="GO_Central"/>
</dbReference>
<dbReference type="FunCoup" id="Q5KLR3">
    <property type="interactions" value="120"/>
</dbReference>
<dbReference type="InterPro" id="IPR008254">
    <property type="entry name" value="Flavodoxin/NO_synth"/>
</dbReference>
<dbReference type="AlphaFoldDB" id="Q5KLR3"/>
<dbReference type="InterPro" id="IPR029039">
    <property type="entry name" value="Flavoprotein-like_sf"/>
</dbReference>
<dbReference type="GO" id="GO:0003955">
    <property type="term" value="F:NAD(P)H dehydrogenase (quinone) activity"/>
    <property type="evidence" value="ECO:0000318"/>
    <property type="project" value="GO_Central"/>
</dbReference>
<organism evidence="4 5">
    <name type="scientific">Cryptococcus deneoformans (strain JEC21 / ATCC MYA-565)</name>
    <name type="common">Cryptococcus neoformans var. neoformans serotype D</name>
    <dbReference type="NCBI Taxonomy" id="214684"/>
    <lineage>
        <taxon>Eukaryota</taxon>
        <taxon>Fungi</taxon>
        <taxon>Dikarya</taxon>
        <taxon>Basidiomycota</taxon>
        <taxon>Agaricomycotina</taxon>
        <taxon>Tremellomycetes</taxon>
        <taxon>Tremellales</taxon>
        <taxon>Cryptococcaceae</taxon>
        <taxon>Cryptococcus</taxon>
        <taxon>Cryptococcus neoformans species complex</taxon>
    </lineage>
</organism>
<dbReference type="PANTHER" id="PTHR30546:SF23">
    <property type="entry name" value="FLAVOPROTEIN-LIKE PROTEIN YCP4-RELATED"/>
    <property type="match status" value="1"/>
</dbReference>
<dbReference type="Proteomes" id="UP000002149">
    <property type="component" value="Chromosome 2"/>
</dbReference>
<dbReference type="PANTHER" id="PTHR30546">
    <property type="entry name" value="FLAVODOXIN-RELATED PROTEIN WRBA-RELATED"/>
    <property type="match status" value="1"/>
</dbReference>
<dbReference type="PaxDb" id="214684-Q5KLR3"/>
<name>Q5KLR3_CRYD1</name>
<proteinExistence type="inferred from homology"/>
<evidence type="ECO:0000256" key="1">
    <source>
        <dbReference type="ARBA" id="ARBA00006961"/>
    </source>
</evidence>
<keyword evidence="5" id="KW-1185">Reference proteome</keyword>
<feature type="compositionally biased region" description="Low complexity" evidence="2">
    <location>
        <begin position="273"/>
        <end position="324"/>
    </location>
</feature>
<dbReference type="InterPro" id="IPR010089">
    <property type="entry name" value="Flavoprotein_WrbA-like"/>
</dbReference>
<feature type="region of interest" description="Disordered" evidence="2">
    <location>
        <begin position="273"/>
        <end position="340"/>
    </location>
</feature>
<dbReference type="PROSITE" id="PS50902">
    <property type="entry name" value="FLAVODOXIN_LIKE"/>
    <property type="match status" value="1"/>
</dbReference>
<dbReference type="InterPro" id="IPR005025">
    <property type="entry name" value="FMN_Rdtase-like_dom"/>
</dbReference>
<sequence>MSTKPVIAVIYYSTYGHIATLAEEVIKGLESTGAIVKPYVIQETLSEEILKKMHAGSSLKPKYPIITPDDLKELDGFILGCPTRYGGVPAQVATFFDQTGQLWATGALVGKFVSMFTSTAGQHSGQEATTLTTFPFFAHHGLTYVPIGYSNPLISGVEVVNGGSPYGASCIANADGSRKPSAVELEIAEHQGKYFGNFVGTFVKGRSAAAAPATTTAAASQVPQKVSEKEGYAVGDETAAAGGAAPALANTGVANVATEKTAEPAAAALVADETAAAEPAPAAETTTAAEPAPAAEATPAATTAAATPATAEKPSQTKPAAAAAPKKKGFFSCCGDSNID</sequence>
<dbReference type="RefSeq" id="XP_569031.1">
    <property type="nucleotide sequence ID" value="XM_569031.2"/>
</dbReference>
<protein>
    <submittedName>
        <fullName evidence="4">Cytoplasm protein, putative</fullName>
    </submittedName>
</protein>
<dbReference type="GeneID" id="3256094"/>
<comment type="similarity">
    <text evidence="1">Belongs to the WrbA family.</text>
</comment>
<dbReference type="SUPFAM" id="SSF52218">
    <property type="entry name" value="Flavoproteins"/>
    <property type="match status" value="1"/>
</dbReference>
<dbReference type="HOGENOM" id="CLU_051402_0_0_1"/>
<dbReference type="VEuPathDB" id="FungiDB:CNB04350"/>
<dbReference type="Gene3D" id="3.40.50.360">
    <property type="match status" value="1"/>
</dbReference>
<dbReference type="OrthoDB" id="504689at2759"/>
<reference evidence="4 5" key="1">
    <citation type="journal article" date="2005" name="Science">
        <title>The genome of the basidiomycetous yeast and human pathogen Cryptococcus neoformans.</title>
        <authorList>
            <person name="Loftus B.J."/>
            <person name="Fung E."/>
            <person name="Roncaglia P."/>
            <person name="Rowley D."/>
            <person name="Amedeo P."/>
            <person name="Bruno D."/>
            <person name="Vamathevan J."/>
            <person name="Miranda M."/>
            <person name="Anderson I.J."/>
            <person name="Fraser J.A."/>
            <person name="Allen J.E."/>
            <person name="Bosdet I.E."/>
            <person name="Brent M.R."/>
            <person name="Chiu R."/>
            <person name="Doering T.L."/>
            <person name="Donlin M.J."/>
            <person name="D'Souza C.A."/>
            <person name="Fox D.S."/>
            <person name="Grinberg V."/>
            <person name="Fu J."/>
            <person name="Fukushima M."/>
            <person name="Haas B.J."/>
            <person name="Huang J.C."/>
            <person name="Janbon G."/>
            <person name="Jones S.J."/>
            <person name="Koo H.L."/>
            <person name="Krzywinski M.I."/>
            <person name="Kwon-Chung J.K."/>
            <person name="Lengeler K.B."/>
            <person name="Maiti R."/>
            <person name="Marra M.A."/>
            <person name="Marra R.E."/>
            <person name="Mathewson C.A."/>
            <person name="Mitchell T.G."/>
            <person name="Pertea M."/>
            <person name="Riggs F.R."/>
            <person name="Salzberg S.L."/>
            <person name="Schein J.E."/>
            <person name="Shvartsbeyn A."/>
            <person name="Shin H."/>
            <person name="Shumway M."/>
            <person name="Specht C.A."/>
            <person name="Suh B.B."/>
            <person name="Tenney A."/>
            <person name="Utterback T.R."/>
            <person name="Wickes B.L."/>
            <person name="Wortman J.R."/>
            <person name="Wye N.H."/>
            <person name="Kronstad J.W."/>
            <person name="Lodge J.K."/>
            <person name="Heitman J."/>
            <person name="Davis R.W."/>
            <person name="Fraser C.M."/>
            <person name="Hyman R.W."/>
        </authorList>
    </citation>
    <scope>NUCLEOTIDE SEQUENCE [LARGE SCALE GENOMIC DNA]</scope>
    <source>
        <strain evidence="5">JEC21 / ATCC MYA-565</strain>
    </source>
</reference>
<dbReference type="NCBIfam" id="NF002999">
    <property type="entry name" value="PRK03767.1"/>
    <property type="match status" value="1"/>
</dbReference>
<evidence type="ECO:0000313" key="4">
    <source>
        <dbReference type="EMBL" id="AAW41724.1"/>
    </source>
</evidence>
<gene>
    <name evidence="4" type="ordered locus">CNB04350</name>
</gene>
<dbReference type="InParanoid" id="Q5KLR3"/>